<accession>A0A0C9ZZE8</accession>
<reference evidence="2 3" key="1">
    <citation type="submission" date="2014-04" db="EMBL/GenBank/DDBJ databases">
        <authorList>
            <consortium name="DOE Joint Genome Institute"/>
            <person name="Kuo A."/>
            <person name="Kohler A."/>
            <person name="Costa M.D."/>
            <person name="Nagy L.G."/>
            <person name="Floudas D."/>
            <person name="Copeland A."/>
            <person name="Barry K.W."/>
            <person name="Cichocki N."/>
            <person name="Veneault-Fourrey C."/>
            <person name="LaButti K."/>
            <person name="Lindquist E.A."/>
            <person name="Lipzen A."/>
            <person name="Lundell T."/>
            <person name="Morin E."/>
            <person name="Murat C."/>
            <person name="Sun H."/>
            <person name="Tunlid A."/>
            <person name="Henrissat B."/>
            <person name="Grigoriev I.V."/>
            <person name="Hibbett D.S."/>
            <person name="Martin F."/>
            <person name="Nordberg H.P."/>
            <person name="Cantor M.N."/>
            <person name="Hua S.X."/>
        </authorList>
    </citation>
    <scope>NUCLEOTIDE SEQUENCE [LARGE SCALE GENOMIC DNA]</scope>
    <source>
        <strain evidence="2 3">441</strain>
    </source>
</reference>
<feature type="non-terminal residue" evidence="2">
    <location>
        <position position="1"/>
    </location>
</feature>
<feature type="transmembrane region" description="Helical" evidence="1">
    <location>
        <begin position="110"/>
        <end position="128"/>
    </location>
</feature>
<dbReference type="EMBL" id="KN833695">
    <property type="protein sequence ID" value="KIK27602.1"/>
    <property type="molecule type" value="Genomic_DNA"/>
</dbReference>
<evidence type="ECO:0000256" key="1">
    <source>
        <dbReference type="SAM" id="Phobius"/>
    </source>
</evidence>
<feature type="transmembrane region" description="Helical" evidence="1">
    <location>
        <begin position="79"/>
        <end position="104"/>
    </location>
</feature>
<gene>
    <name evidence="2" type="ORF">PISMIDRAFT_54761</name>
</gene>
<dbReference type="HOGENOM" id="CLU_035058_1_0_1"/>
<protein>
    <submittedName>
        <fullName evidence="2">Uncharacterized protein</fullName>
    </submittedName>
</protein>
<proteinExistence type="predicted"/>
<keyword evidence="1" id="KW-0472">Membrane</keyword>
<dbReference type="AlphaFoldDB" id="A0A0C9ZZE8"/>
<keyword evidence="1" id="KW-0812">Transmembrane</keyword>
<evidence type="ECO:0000313" key="2">
    <source>
        <dbReference type="EMBL" id="KIK27602.1"/>
    </source>
</evidence>
<sequence length="260" mass="29426">SSSSLAPSIAQTVLSFFHDPSEEDLSVAYRTHSSRQEVAYDGEPSESHDFRGVPHSKSGWPLLSWRSWRKYFRPLGRRAYHAALFHLLVLNFPFALIVWIYLFLFTLTGTTLIITLPIGAVLCFLDLLGARASAKGELVLQTKFHGPLAYSPPYPPWPIFQRTRVPPPSGLEDGAAEHVYYERSFYRNTYAMFTDPMTYQALFYFLVIKPGITLGITILLLLVVPVSYALVFPAPLMLRLVRKLGIWQANVAVEGLYHTM</sequence>
<keyword evidence="1" id="KW-1133">Transmembrane helix</keyword>
<name>A0A0C9ZZE8_9AGAM</name>
<dbReference type="OrthoDB" id="2576477at2759"/>
<evidence type="ECO:0000313" key="3">
    <source>
        <dbReference type="Proteomes" id="UP000054018"/>
    </source>
</evidence>
<feature type="non-terminal residue" evidence="2">
    <location>
        <position position="260"/>
    </location>
</feature>
<reference evidence="3" key="2">
    <citation type="submission" date="2015-01" db="EMBL/GenBank/DDBJ databases">
        <title>Evolutionary Origins and Diversification of the Mycorrhizal Mutualists.</title>
        <authorList>
            <consortium name="DOE Joint Genome Institute"/>
            <consortium name="Mycorrhizal Genomics Consortium"/>
            <person name="Kohler A."/>
            <person name="Kuo A."/>
            <person name="Nagy L.G."/>
            <person name="Floudas D."/>
            <person name="Copeland A."/>
            <person name="Barry K.W."/>
            <person name="Cichocki N."/>
            <person name="Veneault-Fourrey C."/>
            <person name="LaButti K."/>
            <person name="Lindquist E.A."/>
            <person name="Lipzen A."/>
            <person name="Lundell T."/>
            <person name="Morin E."/>
            <person name="Murat C."/>
            <person name="Riley R."/>
            <person name="Ohm R."/>
            <person name="Sun H."/>
            <person name="Tunlid A."/>
            <person name="Henrissat B."/>
            <person name="Grigoriev I.V."/>
            <person name="Hibbett D.S."/>
            <person name="Martin F."/>
        </authorList>
    </citation>
    <scope>NUCLEOTIDE SEQUENCE [LARGE SCALE GENOMIC DNA]</scope>
    <source>
        <strain evidence="3">441</strain>
    </source>
</reference>
<dbReference type="Proteomes" id="UP000054018">
    <property type="component" value="Unassembled WGS sequence"/>
</dbReference>
<organism evidence="2 3">
    <name type="scientific">Pisolithus microcarpus 441</name>
    <dbReference type="NCBI Taxonomy" id="765257"/>
    <lineage>
        <taxon>Eukaryota</taxon>
        <taxon>Fungi</taxon>
        <taxon>Dikarya</taxon>
        <taxon>Basidiomycota</taxon>
        <taxon>Agaricomycotina</taxon>
        <taxon>Agaricomycetes</taxon>
        <taxon>Agaricomycetidae</taxon>
        <taxon>Boletales</taxon>
        <taxon>Sclerodermatineae</taxon>
        <taxon>Pisolithaceae</taxon>
        <taxon>Pisolithus</taxon>
    </lineage>
</organism>
<keyword evidence="3" id="KW-1185">Reference proteome</keyword>